<keyword evidence="7" id="KW-0472">Membrane</keyword>
<evidence type="ECO:0000256" key="5">
    <source>
        <dbReference type="ARBA" id="ARBA00022692"/>
    </source>
</evidence>
<keyword evidence="3 8" id="KW-0328">Glycosyltransferase</keyword>
<dbReference type="PANTHER" id="PTHR21645">
    <property type="entry name" value="GLYCOSYLTRANSFERASE FAMILY 92 PROTEIN"/>
    <property type="match status" value="1"/>
</dbReference>
<dbReference type="EC" id="2.4.1.-" evidence="8"/>
<protein>
    <recommendedName>
        <fullName evidence="8">Glycosyltransferase family 92 protein</fullName>
        <ecNumber evidence="8">2.4.1.-</ecNumber>
    </recommendedName>
</protein>
<keyword evidence="6" id="KW-1133">Transmembrane helix</keyword>
<accession>A0A8R1DT50</accession>
<dbReference type="EnsemblMetazoa" id="CJA11403.1">
    <property type="protein sequence ID" value="CJA11403.1"/>
    <property type="gene ID" value="WBGene00130607"/>
</dbReference>
<dbReference type="GO" id="GO:0016757">
    <property type="term" value="F:glycosyltransferase activity"/>
    <property type="evidence" value="ECO:0007669"/>
    <property type="project" value="UniProtKB-UniRule"/>
</dbReference>
<dbReference type="InterPro" id="IPR008166">
    <property type="entry name" value="Glyco_transf_92"/>
</dbReference>
<evidence type="ECO:0000313" key="10">
    <source>
        <dbReference type="Proteomes" id="UP000005237"/>
    </source>
</evidence>
<dbReference type="AlphaFoldDB" id="A0A8R1DT50"/>
<organism evidence="9 10">
    <name type="scientific">Caenorhabditis japonica</name>
    <dbReference type="NCBI Taxonomy" id="281687"/>
    <lineage>
        <taxon>Eukaryota</taxon>
        <taxon>Metazoa</taxon>
        <taxon>Ecdysozoa</taxon>
        <taxon>Nematoda</taxon>
        <taxon>Chromadorea</taxon>
        <taxon>Rhabditida</taxon>
        <taxon>Rhabditina</taxon>
        <taxon>Rhabditomorpha</taxon>
        <taxon>Rhabditoidea</taxon>
        <taxon>Rhabditidae</taxon>
        <taxon>Peloderinae</taxon>
        <taxon>Caenorhabditis</taxon>
    </lineage>
</organism>
<keyword evidence="4 8" id="KW-0808">Transferase</keyword>
<evidence type="ECO:0000256" key="6">
    <source>
        <dbReference type="ARBA" id="ARBA00022989"/>
    </source>
</evidence>
<keyword evidence="10" id="KW-1185">Reference proteome</keyword>
<evidence type="ECO:0000256" key="3">
    <source>
        <dbReference type="ARBA" id="ARBA00022676"/>
    </source>
</evidence>
<dbReference type="InterPro" id="IPR052012">
    <property type="entry name" value="GTase_92"/>
</dbReference>
<name>A0A8R1DT50_CAEJA</name>
<sequence length="514" mass="58706">MSKKWKQVTSDLRLPWSKILVVLAVLITFVYWSRSGDEDPFEQEMSQMELLEESSNAFIHSAYYYKTSNSLGENAVAIVATMSQSAVVDLNKYQMKIVGTNSTTRLITIATMSTEHNPDGGCDYTTVLIQTNTVKNLGKLELASKGRLHTLPILEPKKEAPKPVIFCIAPLFAAEQWQSLLMNYHVSKRFGAHLHVYVTTLVEQYYQLAREFNDKEMISIQAWLSVKFTQVEAPFAEPNRILELRNPAAAYTDCLLQYKEAAQFVGFLEMEDLLFPVNANTYYEEFEREYEGSYHISALYYQVLEQQSFKSSSPEQQSIADFVGNMNTVSAAKLGRTVVRPQRYNSTWTHFSTQVDKKPVYLTEQQEDPLFMEKKAVKTNAVLSFRQMETVLNITTITSLPMNPMSSDVKLLSAEQADEINEDIQKTLNIPSIAKIAKDLPTQEFYTPYLKRCISGQKSGKKFCVNTKDCELPNNATLVCRHSDALYHSGWTMMPYTFHFATEPYYTRNLGCYQ</sequence>
<evidence type="ECO:0000256" key="7">
    <source>
        <dbReference type="ARBA" id="ARBA00023136"/>
    </source>
</evidence>
<evidence type="ECO:0000256" key="4">
    <source>
        <dbReference type="ARBA" id="ARBA00022679"/>
    </source>
</evidence>
<evidence type="ECO:0000256" key="8">
    <source>
        <dbReference type="RuleBase" id="RU366017"/>
    </source>
</evidence>
<proteinExistence type="inferred from homology"/>
<evidence type="ECO:0000256" key="1">
    <source>
        <dbReference type="ARBA" id="ARBA00004167"/>
    </source>
</evidence>
<dbReference type="Proteomes" id="UP000005237">
    <property type="component" value="Unassembled WGS sequence"/>
</dbReference>
<dbReference type="PANTHER" id="PTHR21645:SF4">
    <property type="entry name" value="GLYCOSYLTRANSFERASE FAMILY 92 PROTEIN"/>
    <property type="match status" value="1"/>
</dbReference>
<dbReference type="Pfam" id="PF01697">
    <property type="entry name" value="Glyco_transf_92"/>
    <property type="match status" value="1"/>
</dbReference>
<keyword evidence="5" id="KW-0812">Transmembrane</keyword>
<comment type="similarity">
    <text evidence="2 8">Belongs to the glycosyltransferase 92 family.</text>
</comment>
<dbReference type="GO" id="GO:0016020">
    <property type="term" value="C:membrane"/>
    <property type="evidence" value="ECO:0007669"/>
    <property type="project" value="UniProtKB-SubCell"/>
</dbReference>
<evidence type="ECO:0000313" key="9">
    <source>
        <dbReference type="EnsemblMetazoa" id="CJA11403.1"/>
    </source>
</evidence>
<reference evidence="9" key="2">
    <citation type="submission" date="2022-06" db="UniProtKB">
        <authorList>
            <consortium name="EnsemblMetazoa"/>
        </authorList>
    </citation>
    <scope>IDENTIFICATION</scope>
    <source>
        <strain evidence="9">DF5081</strain>
    </source>
</reference>
<evidence type="ECO:0000256" key="2">
    <source>
        <dbReference type="ARBA" id="ARBA00007647"/>
    </source>
</evidence>
<reference evidence="10" key="1">
    <citation type="submission" date="2010-08" db="EMBL/GenBank/DDBJ databases">
        <authorList>
            <consortium name="Caenorhabditis japonica Sequencing Consortium"/>
            <person name="Wilson R.K."/>
        </authorList>
    </citation>
    <scope>NUCLEOTIDE SEQUENCE [LARGE SCALE GENOMIC DNA]</scope>
    <source>
        <strain evidence="10">DF5081</strain>
    </source>
</reference>
<comment type="subcellular location">
    <subcellularLocation>
        <location evidence="1">Membrane</location>
        <topology evidence="1">Single-pass membrane protein</topology>
    </subcellularLocation>
</comment>